<gene>
    <name evidence="2 4" type="ORF">P152DRAFT_415947</name>
</gene>
<feature type="region of interest" description="Disordered" evidence="1">
    <location>
        <begin position="753"/>
        <end position="809"/>
    </location>
</feature>
<feature type="compositionally biased region" description="Pro residues" evidence="1">
    <location>
        <begin position="1"/>
        <end position="10"/>
    </location>
</feature>
<feature type="region of interest" description="Disordered" evidence="1">
    <location>
        <begin position="840"/>
        <end position="877"/>
    </location>
</feature>
<feature type="region of interest" description="Disordered" evidence="1">
    <location>
        <begin position="577"/>
        <end position="738"/>
    </location>
</feature>
<organism evidence="2">
    <name type="scientific">Eremomyces bilateralis CBS 781.70</name>
    <dbReference type="NCBI Taxonomy" id="1392243"/>
    <lineage>
        <taxon>Eukaryota</taxon>
        <taxon>Fungi</taxon>
        <taxon>Dikarya</taxon>
        <taxon>Ascomycota</taxon>
        <taxon>Pezizomycotina</taxon>
        <taxon>Dothideomycetes</taxon>
        <taxon>Dothideomycetes incertae sedis</taxon>
        <taxon>Eremomycetales</taxon>
        <taxon>Eremomycetaceae</taxon>
        <taxon>Eremomyces</taxon>
    </lineage>
</organism>
<feature type="compositionally biased region" description="Basic and acidic residues" evidence="1">
    <location>
        <begin position="34"/>
        <end position="44"/>
    </location>
</feature>
<feature type="compositionally biased region" description="Basic and acidic residues" evidence="1">
    <location>
        <begin position="322"/>
        <end position="331"/>
    </location>
</feature>
<feature type="compositionally biased region" description="Polar residues" evidence="1">
    <location>
        <begin position="12"/>
        <end position="24"/>
    </location>
</feature>
<feature type="region of interest" description="Disordered" evidence="1">
    <location>
        <begin position="118"/>
        <end position="185"/>
    </location>
</feature>
<feature type="region of interest" description="Disordered" evidence="1">
    <location>
        <begin position="303"/>
        <end position="431"/>
    </location>
</feature>
<feature type="region of interest" description="Disordered" evidence="1">
    <location>
        <begin position="1"/>
        <end position="104"/>
    </location>
</feature>
<feature type="region of interest" description="Disordered" evidence="1">
    <location>
        <begin position="267"/>
        <end position="286"/>
    </location>
</feature>
<feature type="compositionally biased region" description="Polar residues" evidence="1">
    <location>
        <begin position="118"/>
        <end position="138"/>
    </location>
</feature>
<name>A0A6G1G405_9PEZI</name>
<feature type="compositionally biased region" description="Basic and acidic residues" evidence="1">
    <location>
        <begin position="840"/>
        <end position="850"/>
    </location>
</feature>
<accession>A0A6G1G405</accession>
<evidence type="ECO:0008006" key="5">
    <source>
        <dbReference type="Google" id="ProtNLM"/>
    </source>
</evidence>
<dbReference type="Pfam" id="PF11489">
    <property type="entry name" value="Aim21"/>
    <property type="match status" value="1"/>
</dbReference>
<evidence type="ECO:0000313" key="3">
    <source>
        <dbReference type="Proteomes" id="UP000504638"/>
    </source>
</evidence>
<evidence type="ECO:0000256" key="1">
    <source>
        <dbReference type="SAM" id="MobiDB-lite"/>
    </source>
</evidence>
<feature type="compositionally biased region" description="Acidic residues" evidence="1">
    <location>
        <begin position="515"/>
        <end position="528"/>
    </location>
</feature>
<keyword evidence="3" id="KW-1185">Reference proteome</keyword>
<feature type="compositionally biased region" description="Polar residues" evidence="1">
    <location>
        <begin position="163"/>
        <end position="175"/>
    </location>
</feature>
<feature type="compositionally biased region" description="Basic and acidic residues" evidence="1">
    <location>
        <begin position="683"/>
        <end position="695"/>
    </location>
</feature>
<dbReference type="AlphaFoldDB" id="A0A6G1G405"/>
<feature type="compositionally biased region" description="Polar residues" evidence="1">
    <location>
        <begin position="45"/>
        <end position="70"/>
    </location>
</feature>
<dbReference type="RefSeq" id="XP_033534458.1">
    <property type="nucleotide sequence ID" value="XM_033677058.1"/>
</dbReference>
<reference evidence="4" key="2">
    <citation type="submission" date="2020-04" db="EMBL/GenBank/DDBJ databases">
        <authorList>
            <consortium name="NCBI Genome Project"/>
        </authorList>
    </citation>
    <scope>NUCLEOTIDE SEQUENCE</scope>
    <source>
        <strain evidence="4">CBS 781.70</strain>
    </source>
</reference>
<feature type="region of interest" description="Disordered" evidence="1">
    <location>
        <begin position="461"/>
        <end position="558"/>
    </location>
</feature>
<dbReference type="OrthoDB" id="5386574at2759"/>
<reference evidence="4" key="3">
    <citation type="submission" date="2025-04" db="UniProtKB">
        <authorList>
            <consortium name="RefSeq"/>
        </authorList>
    </citation>
    <scope>IDENTIFICATION</scope>
    <source>
        <strain evidence="4">CBS 781.70</strain>
    </source>
</reference>
<feature type="compositionally biased region" description="Basic and acidic residues" evidence="1">
    <location>
        <begin position="779"/>
        <end position="790"/>
    </location>
</feature>
<feature type="region of interest" description="Disordered" evidence="1">
    <location>
        <begin position="198"/>
        <end position="247"/>
    </location>
</feature>
<feature type="compositionally biased region" description="Basic and acidic residues" evidence="1">
    <location>
        <begin position="372"/>
        <end position="401"/>
    </location>
</feature>
<proteinExistence type="predicted"/>
<evidence type="ECO:0000313" key="4">
    <source>
        <dbReference type="RefSeq" id="XP_033534458.1"/>
    </source>
</evidence>
<sequence>MTVPTIPPRPSRNGQSSGNSTNNDAPCIPARPKRTTEVAEERSYTRSPLNDPTFHNKNGLSLSKQSSQEFPQRPPSVNLPTIGHEGEEYDNMSFGTPPGEQTKNIAEDLPLHAPKASFASSTAKSRIQNVTRTDSQQAAAAGIGKAVGDIDERPSVPERPSLARTTSSHSQSSRPASIYKDDAEEGIPEIGVQIPLYKNAGDVQAPTPTLGPSNHSATSLPQLSRKTAAPDPFTGPPGSYGMHGHGFGPKITKIEKQWYQKHPEELARETEGEYGPAISADRKDWHLSSTELNELVYGSAKRAVGSGESYGSGPVGTPDEEIGNRAAEEYASRIASPRPPSAGGKPRSSSGQDVHVESPLHQMSFPASDTDPVSRLKHDHAIDSDHEDHDEDVIHVRDSRRGSYMCGTAYEPSPDAIGIRPESVTGDDDIHPILAGDEVMKNPSGEFLQPAVTPDPDRLALEMDEARQNAGSRSHSRAHSRAHSRTNSIQLALSRASSHDEGRESPVAGRTMLEDVYEYESLFPEDDEDTRKAKEHHNATLAGKPKRSSFARHQFPSQDVWEDAPSSLMYTTAVETPEPSLQPAHGDADAHHKYPAFETPASEHARHSALSQSFLPDHLARLGATPKPAFHPSVASETRPTAAQRFPSQDIWEDSPDYTQLVAEVRPSPSPDATPADTAPPAADKKPPSVPERAKPSIPARPARKPSTPSSEGAPVGSSLEKTPSAERAKPVVPPRGVGSKLAALKAGFMSDLNSRLQLGPQGPKKSPPEESTVTPEPEAEKAPLVDARKGRARGPQRRRPGVSPAADGAVAAKTVTFDFTPTVTLFEIDGEGWVEKEIVNGRGKETKDAEEVEEVKEEVMDQSTQTGLTEVETEREKVTILEGGNAGTGGMVVVGTVKDAAKDGDEKS</sequence>
<dbReference type="GeneID" id="54417628"/>
<feature type="compositionally biased region" description="Low complexity" evidence="1">
    <location>
        <begin position="671"/>
        <end position="682"/>
    </location>
</feature>
<feature type="compositionally biased region" description="Basic residues" evidence="1">
    <location>
        <begin position="474"/>
        <end position="484"/>
    </location>
</feature>
<feature type="compositionally biased region" description="Polar residues" evidence="1">
    <location>
        <begin position="206"/>
        <end position="225"/>
    </location>
</feature>
<dbReference type="EMBL" id="ML975156">
    <property type="protein sequence ID" value="KAF1812827.1"/>
    <property type="molecule type" value="Genomic_DNA"/>
</dbReference>
<protein>
    <recommendedName>
        <fullName evidence="5">Altered inheritance of mitochondria protein 21</fullName>
    </recommendedName>
</protein>
<feature type="compositionally biased region" description="Basic residues" evidence="1">
    <location>
        <begin position="791"/>
        <end position="801"/>
    </location>
</feature>
<reference evidence="2 4" key="1">
    <citation type="submission" date="2020-01" db="EMBL/GenBank/DDBJ databases">
        <authorList>
            <consortium name="DOE Joint Genome Institute"/>
            <person name="Haridas S."/>
            <person name="Albert R."/>
            <person name="Binder M."/>
            <person name="Bloem J."/>
            <person name="Labutti K."/>
            <person name="Salamov A."/>
            <person name="Andreopoulos B."/>
            <person name="Baker S.E."/>
            <person name="Barry K."/>
            <person name="Bills G."/>
            <person name="Bluhm B.H."/>
            <person name="Cannon C."/>
            <person name="Castanera R."/>
            <person name="Culley D.E."/>
            <person name="Daum C."/>
            <person name="Ezra D."/>
            <person name="Gonzalez J.B."/>
            <person name="Henrissat B."/>
            <person name="Kuo A."/>
            <person name="Liang C."/>
            <person name="Lipzen A."/>
            <person name="Lutzoni F."/>
            <person name="Magnuson J."/>
            <person name="Mondo S."/>
            <person name="Nolan M."/>
            <person name="Ohm R."/>
            <person name="Pangilinan J."/>
            <person name="Park H.-J."/>
            <person name="Ramirez L."/>
            <person name="Alfaro M."/>
            <person name="Sun H."/>
            <person name="Tritt A."/>
            <person name="Yoshinaga Y."/>
            <person name="Zwiers L.-H."/>
            <person name="Turgeon B.G."/>
            <person name="Goodwin S.B."/>
            <person name="Spatafora J.W."/>
            <person name="Crous P.W."/>
            <person name="Grigoriev I.V."/>
        </authorList>
    </citation>
    <scope>NUCLEOTIDE SEQUENCE</scope>
    <source>
        <strain evidence="2 4">CBS 781.70</strain>
    </source>
</reference>
<feature type="compositionally biased region" description="Basic and acidic residues" evidence="1">
    <location>
        <begin position="529"/>
        <end position="538"/>
    </location>
</feature>
<dbReference type="InterPro" id="IPR021582">
    <property type="entry name" value="Aim21"/>
</dbReference>
<evidence type="ECO:0000313" key="2">
    <source>
        <dbReference type="EMBL" id="KAF1812827.1"/>
    </source>
</evidence>
<dbReference type="Proteomes" id="UP000504638">
    <property type="component" value="Unplaced"/>
</dbReference>